<protein>
    <submittedName>
        <fullName evidence="1">Uncharacterized protein</fullName>
    </submittedName>
</protein>
<dbReference type="KEGG" id="eec:EcWSU1_02866"/>
<dbReference type="eggNOG" id="COG0399">
    <property type="taxonomic scope" value="Bacteria"/>
</dbReference>
<dbReference type="AlphaFoldDB" id="G8LHX3"/>
<sequence>MSMWADIMNNETFGGYLPLELPTPVAHYYPAAKCYMSARTALCHFLTTFRPERMWLPHLICHSVIDAVRLANVEIVWYHLDDKFFAILPPELNEKEYIFYVDYLGQGVLQKNELLRRYPKGQIIFDNSQAFYAPPLPVLATLYSPRKFFGLPDGGLLITSLPLPPPELHDSASLNRVSHLLLQHNFDIREGYSAFQQAELTLENTPVSGMSQLSERLLLSIDYFSIKQKRERNFKLLHERLKGINSFPLNLDSPQGPLCYPLYFPARSLHSVLIKNGVFVPTYWKEVLQHVPAESVEAKFVKYMVAIPCDQRYSQGDIERLSKVIMKVVTDDSIEINK</sequence>
<gene>
    <name evidence="1" type="ORF">EcWSU1_02866</name>
</gene>
<dbReference type="EMBL" id="CP002886">
    <property type="protein sequence ID" value="AEW74297.1"/>
    <property type="molecule type" value="Genomic_DNA"/>
</dbReference>
<dbReference type="InterPro" id="IPR015424">
    <property type="entry name" value="PyrdxlP-dep_Trfase"/>
</dbReference>
<proteinExistence type="predicted"/>
<organism evidence="1 2">
    <name type="scientific">Enterobacter ludwigii</name>
    <dbReference type="NCBI Taxonomy" id="299767"/>
    <lineage>
        <taxon>Bacteria</taxon>
        <taxon>Pseudomonadati</taxon>
        <taxon>Pseudomonadota</taxon>
        <taxon>Gammaproteobacteria</taxon>
        <taxon>Enterobacterales</taxon>
        <taxon>Enterobacteriaceae</taxon>
        <taxon>Enterobacter</taxon>
        <taxon>Enterobacter cloacae complex</taxon>
    </lineage>
</organism>
<evidence type="ECO:0000313" key="2">
    <source>
        <dbReference type="Proteomes" id="UP000007838"/>
    </source>
</evidence>
<dbReference type="SUPFAM" id="SSF53383">
    <property type="entry name" value="PLP-dependent transferases"/>
    <property type="match status" value="1"/>
</dbReference>
<evidence type="ECO:0000313" key="1">
    <source>
        <dbReference type="EMBL" id="AEW74297.1"/>
    </source>
</evidence>
<name>G8LHX3_9ENTR</name>
<reference evidence="1 2" key="1">
    <citation type="journal article" date="2011" name="Stand. Genomic Sci.">
        <title>Complete genome of the onion pathogen Enterobacter cloacae EcWSU1.</title>
        <authorList>
            <person name="Humann J.L."/>
            <person name="Wildung M."/>
            <person name="Cheng C.H."/>
            <person name="Lee T."/>
            <person name="Stewart J.E."/>
            <person name="Drew J.C."/>
            <person name="Triplett E.W."/>
            <person name="Main D."/>
            <person name="Schroeder B.K."/>
        </authorList>
    </citation>
    <scope>NUCLEOTIDE SEQUENCE [LARGE SCALE GENOMIC DNA]</scope>
    <source>
        <strain evidence="1 2">EcWSU1</strain>
    </source>
</reference>
<dbReference type="HOGENOM" id="CLU_059313_0_0_6"/>
<dbReference type="Proteomes" id="UP000007838">
    <property type="component" value="Chromosome"/>
</dbReference>
<accession>G8LHX3</accession>